<comment type="caution">
    <text evidence="2">The sequence shown here is derived from an EMBL/GenBank/DDBJ whole genome shotgun (WGS) entry which is preliminary data.</text>
</comment>
<protein>
    <submittedName>
        <fullName evidence="2">Uncharacterized protein</fullName>
    </submittedName>
</protein>
<name>A0ABN1TVZ1_9ACTN</name>
<organism evidence="2 3">
    <name type="scientific">Nocardioides dubius</name>
    <dbReference type="NCBI Taxonomy" id="317019"/>
    <lineage>
        <taxon>Bacteria</taxon>
        <taxon>Bacillati</taxon>
        <taxon>Actinomycetota</taxon>
        <taxon>Actinomycetes</taxon>
        <taxon>Propionibacteriales</taxon>
        <taxon>Nocardioidaceae</taxon>
        <taxon>Nocardioides</taxon>
    </lineage>
</organism>
<proteinExistence type="predicted"/>
<gene>
    <name evidence="2" type="ORF">GCM10009668_19820</name>
</gene>
<sequence length="292" mass="31153">MNRPAVHTLSFAAAAAALVLTLAAVAGWRLLGDDEPAPASGPSITNPSADAARAGSGPTTPVDLPTSDWRPGDGGDDALITGMLITDRSNCVVLGHRGGRTTYALWPAGYTAAIGTDGVVRLRDAEGEVVAESGDELELGGGFHEVSEHAHPCIRGKGEVAVVQSEVTVARESEHWLPREAAPRGAPGDRAFLAWRERTPFRSCGEQFLAPFLDGTGLAFADCMRDALRERRTAEAVVTLTTVEGDPVTTYLRLRRNGTVEVFTDATQDKFGSGTWERRTCRRLDEALRLSC</sequence>
<accession>A0ABN1TVZ1</accession>
<evidence type="ECO:0000313" key="2">
    <source>
        <dbReference type="EMBL" id="GAA1101557.1"/>
    </source>
</evidence>
<dbReference type="EMBL" id="BAAALG010000008">
    <property type="protein sequence ID" value="GAA1101557.1"/>
    <property type="molecule type" value="Genomic_DNA"/>
</dbReference>
<feature type="region of interest" description="Disordered" evidence="1">
    <location>
        <begin position="37"/>
        <end position="73"/>
    </location>
</feature>
<dbReference type="RefSeq" id="WP_343993886.1">
    <property type="nucleotide sequence ID" value="NZ_BAAALG010000008.1"/>
</dbReference>
<dbReference type="Proteomes" id="UP001501581">
    <property type="component" value="Unassembled WGS sequence"/>
</dbReference>
<evidence type="ECO:0000256" key="1">
    <source>
        <dbReference type="SAM" id="MobiDB-lite"/>
    </source>
</evidence>
<evidence type="ECO:0000313" key="3">
    <source>
        <dbReference type="Proteomes" id="UP001501581"/>
    </source>
</evidence>
<reference evidence="2 3" key="1">
    <citation type="journal article" date="2019" name="Int. J. Syst. Evol. Microbiol.">
        <title>The Global Catalogue of Microorganisms (GCM) 10K type strain sequencing project: providing services to taxonomists for standard genome sequencing and annotation.</title>
        <authorList>
            <consortium name="The Broad Institute Genomics Platform"/>
            <consortium name="The Broad Institute Genome Sequencing Center for Infectious Disease"/>
            <person name="Wu L."/>
            <person name="Ma J."/>
        </authorList>
    </citation>
    <scope>NUCLEOTIDE SEQUENCE [LARGE SCALE GENOMIC DNA]</scope>
    <source>
        <strain evidence="2 3">JCM 13008</strain>
    </source>
</reference>
<keyword evidence="3" id="KW-1185">Reference proteome</keyword>